<evidence type="ECO:0000313" key="3">
    <source>
        <dbReference type="Proteomes" id="UP000239649"/>
    </source>
</evidence>
<comment type="caution">
    <text evidence="2">The sequence shown here is derived from an EMBL/GenBank/DDBJ whole genome shotgun (WGS) entry which is preliminary data.</text>
</comment>
<dbReference type="Proteomes" id="UP000239649">
    <property type="component" value="Unassembled WGS sequence"/>
</dbReference>
<evidence type="ECO:0000313" key="2">
    <source>
        <dbReference type="EMBL" id="PSC68166.1"/>
    </source>
</evidence>
<accession>A0A2P6V244</accession>
<sequence>MRPATKRRIHKSRLLALAAAAVACCALLSRRRGSGSSSSSSSGSGSGSGGGGGSNSTQAAASLEAAFGAGDAGCPVSYHRHTVDEIRHGAKPYLLGGIAQRPGCTNCRPGGEGAEWAGICQFKAGQLCTEDISHWITWAWIERGHELALRLTPCDLWRHVSGRTLWVLGDSMSLDLWKAAQCFLFEFWQEPRPVNATQDAEVQEQFSRLLLSTCAVLQQGTRVCYVRVDKGGEIVSRVLPLLPRVAAPTDLLVVNFGLHHGGREDYDASLAAFTEYVQAHRDALPRVLWHQTSQQHFAGGSGEYPGGQGPFECTQIANFSVVRDGVVELEPGKTDPFNLLAGNWRNAAADAAMRAAGIPTMPSYNETVWMHDMHRWNERGLECTHFCHPSAPQTWVVALYRALQGPQPAGTDSSAGAG</sequence>
<feature type="region of interest" description="Disordered" evidence="1">
    <location>
        <begin position="31"/>
        <end position="57"/>
    </location>
</feature>
<keyword evidence="3" id="KW-1185">Reference proteome</keyword>
<evidence type="ECO:0000256" key="1">
    <source>
        <dbReference type="SAM" id="MobiDB-lite"/>
    </source>
</evidence>
<organism evidence="2 3">
    <name type="scientific">Micractinium conductrix</name>
    <dbReference type="NCBI Taxonomy" id="554055"/>
    <lineage>
        <taxon>Eukaryota</taxon>
        <taxon>Viridiplantae</taxon>
        <taxon>Chlorophyta</taxon>
        <taxon>core chlorophytes</taxon>
        <taxon>Trebouxiophyceae</taxon>
        <taxon>Chlorellales</taxon>
        <taxon>Chlorellaceae</taxon>
        <taxon>Chlorella clade</taxon>
        <taxon>Micractinium</taxon>
    </lineage>
</organism>
<dbReference type="PROSITE" id="PS51257">
    <property type="entry name" value="PROKAR_LIPOPROTEIN"/>
    <property type="match status" value="1"/>
</dbReference>
<protein>
    <recommendedName>
        <fullName evidence="4">CAS1 domain-containing 1</fullName>
    </recommendedName>
</protein>
<feature type="compositionally biased region" description="Low complexity" evidence="1">
    <location>
        <begin position="31"/>
        <end position="43"/>
    </location>
</feature>
<reference evidence="2 3" key="1">
    <citation type="journal article" date="2018" name="Plant J.">
        <title>Genome sequences of Chlorella sorokiniana UTEX 1602 and Micractinium conductrix SAG 241.80: implications to maltose excretion by a green alga.</title>
        <authorList>
            <person name="Arriola M.B."/>
            <person name="Velmurugan N."/>
            <person name="Zhang Y."/>
            <person name="Plunkett M.H."/>
            <person name="Hondzo H."/>
            <person name="Barney B.M."/>
        </authorList>
    </citation>
    <scope>NUCLEOTIDE SEQUENCE [LARGE SCALE GENOMIC DNA]</scope>
    <source>
        <strain evidence="2 3">SAG 241.80</strain>
    </source>
</reference>
<evidence type="ECO:0008006" key="4">
    <source>
        <dbReference type="Google" id="ProtNLM"/>
    </source>
</evidence>
<name>A0A2P6V244_9CHLO</name>
<dbReference type="EMBL" id="LHPF02000041">
    <property type="protein sequence ID" value="PSC68166.1"/>
    <property type="molecule type" value="Genomic_DNA"/>
</dbReference>
<gene>
    <name evidence="2" type="ORF">C2E20_8225</name>
</gene>
<proteinExistence type="predicted"/>
<feature type="compositionally biased region" description="Gly residues" evidence="1">
    <location>
        <begin position="44"/>
        <end position="54"/>
    </location>
</feature>
<dbReference type="AlphaFoldDB" id="A0A2P6V244"/>
<dbReference type="OrthoDB" id="505352at2759"/>